<dbReference type="Proteomes" id="UP000199137">
    <property type="component" value="Unassembled WGS sequence"/>
</dbReference>
<dbReference type="InterPro" id="IPR037079">
    <property type="entry name" value="AF2212/PG0164-like_sf"/>
</dbReference>
<accession>A0A1I5TBK9</accession>
<protein>
    <recommendedName>
        <fullName evidence="3">DUF1905 domain-containing protein</fullName>
    </recommendedName>
</protein>
<gene>
    <name evidence="1" type="ORF">SAMN05421854_10729</name>
</gene>
<name>A0A1I5TBK9_9PSEU</name>
<dbReference type="EMBL" id="FOWC01000007">
    <property type="protein sequence ID" value="SFP79826.1"/>
    <property type="molecule type" value="Genomic_DNA"/>
</dbReference>
<dbReference type="OrthoDB" id="9808666at2"/>
<dbReference type="AlphaFoldDB" id="A0A1I5TBK9"/>
<evidence type="ECO:0000313" key="2">
    <source>
        <dbReference type="Proteomes" id="UP000199137"/>
    </source>
</evidence>
<evidence type="ECO:0008006" key="3">
    <source>
        <dbReference type="Google" id="ProtNLM"/>
    </source>
</evidence>
<dbReference type="InterPro" id="IPR015018">
    <property type="entry name" value="DUF1905"/>
</dbReference>
<dbReference type="STRING" id="112413.SAMN05421854_10729"/>
<dbReference type="Pfam" id="PF08922">
    <property type="entry name" value="DUF1905"/>
    <property type="match status" value="1"/>
</dbReference>
<evidence type="ECO:0000313" key="1">
    <source>
        <dbReference type="EMBL" id="SFP79826.1"/>
    </source>
</evidence>
<dbReference type="RefSeq" id="WP_093574817.1">
    <property type="nucleotide sequence ID" value="NZ_FOWC01000007.1"/>
</dbReference>
<reference evidence="1 2" key="1">
    <citation type="submission" date="2016-10" db="EMBL/GenBank/DDBJ databases">
        <authorList>
            <person name="de Groot N.N."/>
        </authorList>
    </citation>
    <scope>NUCLEOTIDE SEQUENCE [LARGE SCALE GENOMIC DNA]</scope>
    <source>
        <strain evidence="1 2">DSM 44637</strain>
    </source>
</reference>
<sequence length="98" mass="11139">MEVHFDAELWIWDARRTETWTFVSLPGDISDEIRELGGPRRGFGSLRVQVRVGATIWRTSIFPDSTRGYVLPVKRAVRKAENLDPGDIARVTVTVLDL</sequence>
<organism evidence="1 2">
    <name type="scientific">Amycolatopsis rubida</name>
    <dbReference type="NCBI Taxonomy" id="112413"/>
    <lineage>
        <taxon>Bacteria</taxon>
        <taxon>Bacillati</taxon>
        <taxon>Actinomycetota</taxon>
        <taxon>Actinomycetes</taxon>
        <taxon>Pseudonocardiales</taxon>
        <taxon>Pseudonocardiaceae</taxon>
        <taxon>Amycolatopsis</taxon>
    </lineage>
</organism>
<dbReference type="Gene3D" id="2.40.30.100">
    <property type="entry name" value="AF2212/PG0164-like"/>
    <property type="match status" value="1"/>
</dbReference>
<proteinExistence type="predicted"/>
<dbReference type="SUPFAM" id="SSF141694">
    <property type="entry name" value="AF2212/PG0164-like"/>
    <property type="match status" value="1"/>
</dbReference>